<accession>A0A2H0E1L5</accession>
<comment type="caution">
    <text evidence="1">The sequence shown here is derived from an EMBL/GenBank/DDBJ whole genome shotgun (WGS) entry which is preliminary data.</text>
</comment>
<dbReference type="AlphaFoldDB" id="A0A2H0E1L5"/>
<dbReference type="Proteomes" id="UP000229981">
    <property type="component" value="Unassembled WGS sequence"/>
</dbReference>
<gene>
    <name evidence="1" type="ORF">COW80_01155</name>
</gene>
<organism evidence="1 2">
    <name type="scientific">Candidatus Beckwithbacteria bacterium CG22_combo_CG10-13_8_21_14_all_01_47_9</name>
    <dbReference type="NCBI Taxonomy" id="1974496"/>
    <lineage>
        <taxon>Bacteria</taxon>
        <taxon>Candidatus Beckwithiibacteriota</taxon>
    </lineage>
</organism>
<protein>
    <submittedName>
        <fullName evidence="1">Uncharacterized protein</fullName>
    </submittedName>
</protein>
<sequence length="88" mass="9458">MPKETPTPPKLPPNVTVKEIRQAVREIVLEKRHKFAQEGIGAHSQAFADHVAPILIKGAETIQKIEKAKLKAGDYAPPSGGKPTEIGG</sequence>
<evidence type="ECO:0000313" key="1">
    <source>
        <dbReference type="EMBL" id="PIP88297.1"/>
    </source>
</evidence>
<reference evidence="1 2" key="1">
    <citation type="submission" date="2017-09" db="EMBL/GenBank/DDBJ databases">
        <title>Depth-based differentiation of microbial function through sediment-hosted aquifers and enrichment of novel symbionts in the deep terrestrial subsurface.</title>
        <authorList>
            <person name="Probst A.J."/>
            <person name="Ladd B."/>
            <person name="Jarett J.K."/>
            <person name="Geller-Mcgrath D.E."/>
            <person name="Sieber C.M."/>
            <person name="Emerson J.B."/>
            <person name="Anantharaman K."/>
            <person name="Thomas B.C."/>
            <person name="Malmstrom R."/>
            <person name="Stieglmeier M."/>
            <person name="Klingl A."/>
            <person name="Woyke T."/>
            <person name="Ryan C.M."/>
            <person name="Banfield J.F."/>
        </authorList>
    </citation>
    <scope>NUCLEOTIDE SEQUENCE [LARGE SCALE GENOMIC DNA]</scope>
    <source>
        <strain evidence="1">CG22_combo_CG10-13_8_21_14_all_01_47_9</strain>
    </source>
</reference>
<evidence type="ECO:0000313" key="2">
    <source>
        <dbReference type="Proteomes" id="UP000229981"/>
    </source>
</evidence>
<proteinExistence type="predicted"/>
<dbReference type="EMBL" id="PCTU01000033">
    <property type="protein sequence ID" value="PIP88297.1"/>
    <property type="molecule type" value="Genomic_DNA"/>
</dbReference>
<name>A0A2H0E1L5_9BACT</name>